<proteinExistence type="inferred from homology"/>
<evidence type="ECO:0000256" key="9">
    <source>
        <dbReference type="ARBA" id="ARBA00022729"/>
    </source>
</evidence>
<evidence type="ECO:0000256" key="16">
    <source>
        <dbReference type="SAM" id="SignalP"/>
    </source>
</evidence>
<comment type="caution">
    <text evidence="18">The sequence shown here is derived from an EMBL/GenBank/DDBJ whole genome shotgun (WGS) entry which is preliminary data.</text>
</comment>
<evidence type="ECO:0000256" key="14">
    <source>
        <dbReference type="ARBA" id="ARBA00023288"/>
    </source>
</evidence>
<dbReference type="PANTHER" id="PTHR37928:SF2">
    <property type="entry name" value="GPI ANCHORED CFEM DOMAIN PROTEIN (AFU_ORTHOLOGUE AFUA_6G10580)"/>
    <property type="match status" value="1"/>
</dbReference>
<dbReference type="InterPro" id="IPR051735">
    <property type="entry name" value="CFEM_domain"/>
</dbReference>
<feature type="signal peptide" evidence="16">
    <location>
        <begin position="1"/>
        <end position="17"/>
    </location>
</feature>
<evidence type="ECO:0000256" key="3">
    <source>
        <dbReference type="ARBA" id="ARBA00010031"/>
    </source>
</evidence>
<feature type="binding site" description="axial binding residue" evidence="15">
    <location>
        <position position="50"/>
    </location>
    <ligand>
        <name>heme</name>
        <dbReference type="ChEBI" id="CHEBI:30413"/>
    </ligand>
    <ligandPart>
        <name>Fe</name>
        <dbReference type="ChEBI" id="CHEBI:18248"/>
    </ligandPart>
</feature>
<protein>
    <recommendedName>
        <fullName evidence="17">CFEM domain-containing protein</fullName>
    </recommendedName>
</protein>
<evidence type="ECO:0000256" key="13">
    <source>
        <dbReference type="ARBA" id="ARBA00023180"/>
    </source>
</evidence>
<dbReference type="GO" id="GO:0046872">
    <property type="term" value="F:metal ion binding"/>
    <property type="evidence" value="ECO:0007669"/>
    <property type="project" value="UniProtKB-UniRule"/>
</dbReference>
<sequence>MRHTTFIVSFIASLALARPQVDSSELSGLPACARDAAAAALGSAGCALNDTACICKSQAFQDAITTTILQSCSASDVQAAVIFGQSICGSSLATAAPTDSVATVATAAPTDSAVAGGASTTTVPATVTSMTSIPMDSASMAMTTSISTVPTTMTTMWNTSCTTASMMSTMSTMAGPAASVYTGAAVNAKAGQGIVAAFMGVAGAVAFL</sequence>
<feature type="chain" id="PRO_5043810238" description="CFEM domain-containing protein" evidence="16">
    <location>
        <begin position="18"/>
        <end position="208"/>
    </location>
</feature>
<dbReference type="AlphaFoldDB" id="A0AAV9PTD3"/>
<dbReference type="SMART" id="SM00747">
    <property type="entry name" value="CFEM"/>
    <property type="match status" value="1"/>
</dbReference>
<comment type="caution">
    <text evidence="15">Lacks conserved residue(s) required for the propagation of feature annotation.</text>
</comment>
<dbReference type="InterPro" id="IPR008427">
    <property type="entry name" value="Extracellular_membr_CFEM_dom"/>
</dbReference>
<dbReference type="Proteomes" id="UP001345827">
    <property type="component" value="Unassembled WGS sequence"/>
</dbReference>
<keyword evidence="6 15" id="KW-0349">Heme</keyword>
<evidence type="ECO:0000259" key="17">
    <source>
        <dbReference type="PROSITE" id="PS52012"/>
    </source>
</evidence>
<comment type="subcellular location">
    <subcellularLocation>
        <location evidence="1">Cell membrane</location>
        <topology evidence="1">Lipid-anchor</topology>
        <topology evidence="1">GPI-anchor</topology>
    </subcellularLocation>
    <subcellularLocation>
        <location evidence="2">Secreted</location>
    </subcellularLocation>
</comment>
<dbReference type="GO" id="GO:0005886">
    <property type="term" value="C:plasma membrane"/>
    <property type="evidence" value="ECO:0007669"/>
    <property type="project" value="UniProtKB-SubCell"/>
</dbReference>
<accession>A0AAV9PTD3</accession>
<keyword evidence="10 15" id="KW-0408">Iron</keyword>
<dbReference type="Pfam" id="PF05730">
    <property type="entry name" value="CFEM"/>
    <property type="match status" value="1"/>
</dbReference>
<evidence type="ECO:0000256" key="12">
    <source>
        <dbReference type="ARBA" id="ARBA00023157"/>
    </source>
</evidence>
<feature type="disulfide bond" evidence="15">
    <location>
        <begin position="46"/>
        <end position="53"/>
    </location>
</feature>
<dbReference type="GO" id="GO:0005576">
    <property type="term" value="C:extracellular region"/>
    <property type="evidence" value="ECO:0007669"/>
    <property type="project" value="UniProtKB-SubCell"/>
</dbReference>
<evidence type="ECO:0000256" key="15">
    <source>
        <dbReference type="PROSITE-ProRule" id="PRU01356"/>
    </source>
</evidence>
<evidence type="ECO:0000256" key="2">
    <source>
        <dbReference type="ARBA" id="ARBA00004613"/>
    </source>
</evidence>
<evidence type="ECO:0000256" key="5">
    <source>
        <dbReference type="ARBA" id="ARBA00022525"/>
    </source>
</evidence>
<keyword evidence="4" id="KW-1003">Cell membrane</keyword>
<keyword evidence="19" id="KW-1185">Reference proteome</keyword>
<keyword evidence="7" id="KW-0336">GPI-anchor</keyword>
<gene>
    <name evidence="18" type="ORF">LTR25_009879</name>
</gene>
<dbReference type="GO" id="GO:0098552">
    <property type="term" value="C:side of membrane"/>
    <property type="evidence" value="ECO:0007669"/>
    <property type="project" value="UniProtKB-KW"/>
</dbReference>
<evidence type="ECO:0000313" key="19">
    <source>
        <dbReference type="Proteomes" id="UP001345827"/>
    </source>
</evidence>
<keyword evidence="8 15" id="KW-0479">Metal-binding</keyword>
<dbReference type="EMBL" id="JAXLQG010000023">
    <property type="protein sequence ID" value="KAK5529142.1"/>
    <property type="molecule type" value="Genomic_DNA"/>
</dbReference>
<dbReference type="PROSITE" id="PS52012">
    <property type="entry name" value="CFEM"/>
    <property type="match status" value="1"/>
</dbReference>
<organism evidence="18 19">
    <name type="scientific">Vermiconidia calcicola</name>
    <dbReference type="NCBI Taxonomy" id="1690605"/>
    <lineage>
        <taxon>Eukaryota</taxon>
        <taxon>Fungi</taxon>
        <taxon>Dikarya</taxon>
        <taxon>Ascomycota</taxon>
        <taxon>Pezizomycotina</taxon>
        <taxon>Dothideomycetes</taxon>
        <taxon>Dothideomycetidae</taxon>
        <taxon>Mycosphaerellales</taxon>
        <taxon>Extremaceae</taxon>
        <taxon>Vermiconidia</taxon>
    </lineage>
</organism>
<name>A0AAV9PTD3_9PEZI</name>
<evidence type="ECO:0000256" key="4">
    <source>
        <dbReference type="ARBA" id="ARBA00022475"/>
    </source>
</evidence>
<keyword evidence="5" id="KW-0964">Secreted</keyword>
<evidence type="ECO:0000256" key="8">
    <source>
        <dbReference type="ARBA" id="ARBA00022723"/>
    </source>
</evidence>
<keyword evidence="9 16" id="KW-0732">Signal</keyword>
<keyword evidence="13" id="KW-0325">Glycoprotein</keyword>
<evidence type="ECO:0000256" key="11">
    <source>
        <dbReference type="ARBA" id="ARBA00023136"/>
    </source>
</evidence>
<reference evidence="18 19" key="1">
    <citation type="submission" date="2023-06" db="EMBL/GenBank/DDBJ databases">
        <title>Black Yeasts Isolated from many extreme environments.</title>
        <authorList>
            <person name="Coleine C."/>
            <person name="Stajich J.E."/>
            <person name="Selbmann L."/>
        </authorList>
    </citation>
    <scope>NUCLEOTIDE SEQUENCE [LARGE SCALE GENOMIC DNA]</scope>
    <source>
        <strain evidence="18 19">CCFEE 5887</strain>
    </source>
</reference>
<evidence type="ECO:0000256" key="10">
    <source>
        <dbReference type="ARBA" id="ARBA00023004"/>
    </source>
</evidence>
<evidence type="ECO:0000256" key="1">
    <source>
        <dbReference type="ARBA" id="ARBA00004609"/>
    </source>
</evidence>
<evidence type="ECO:0000256" key="7">
    <source>
        <dbReference type="ARBA" id="ARBA00022622"/>
    </source>
</evidence>
<comment type="similarity">
    <text evidence="3">Belongs to the RBT5 family.</text>
</comment>
<feature type="domain" description="CFEM" evidence="17">
    <location>
        <begin position="1"/>
        <end position="115"/>
    </location>
</feature>
<evidence type="ECO:0000256" key="6">
    <source>
        <dbReference type="ARBA" id="ARBA00022617"/>
    </source>
</evidence>
<feature type="disulfide bond" evidence="15">
    <location>
        <begin position="32"/>
        <end position="72"/>
    </location>
</feature>
<keyword evidence="14" id="KW-0449">Lipoprotein</keyword>
<keyword evidence="11" id="KW-0472">Membrane</keyword>
<keyword evidence="12 15" id="KW-1015">Disulfide bond</keyword>
<dbReference type="PANTHER" id="PTHR37928">
    <property type="entry name" value="CFEM DOMAIN PROTEIN (AFU_ORTHOLOGUE AFUA_6G14090)"/>
    <property type="match status" value="1"/>
</dbReference>
<evidence type="ECO:0000313" key="18">
    <source>
        <dbReference type="EMBL" id="KAK5529142.1"/>
    </source>
</evidence>
<feature type="disulfide bond" evidence="15">
    <location>
        <begin position="55"/>
        <end position="88"/>
    </location>
</feature>